<evidence type="ECO:0000313" key="2">
    <source>
        <dbReference type="Proteomes" id="UP000636949"/>
    </source>
</evidence>
<protein>
    <submittedName>
        <fullName evidence="1">Type IVa secretion system protein IcmB</fullName>
    </submittedName>
</protein>
<sequence length="1061" mass="121038">MALIDTLIEVLINFKNIEIENYIEHNGMIKHSCGLESITNHFGDTLITAFKVFGVSTHVASDWEKHAEKLTKSLTALHRNEGHKIHFAFEQNPERKKEVFDLNRESQRKSCQRMSLDLIDIADSIIDTAESETTYHSLLMVIETNRNSVSAKTYQEEYEKRENIRKNDTSFSKQLYGNKYAMIDNNVLESIESMHVTFIHQYLAIISETINTSPLSAKEAALEFYLMLNSYGKGVENKKISTYDNYEPRYSDRNISKISQMDGLAPLSLGLQYFETKSIFIPKDAQDLVNVGDRYYSMFSLSRPQSMMKKFDDLLRDIPSDLPFRYTMTIITGVKELMETVLPIKKSYMAFFAQSGAYNRRIEQSILGLSQIIEADGAVNQMSCHFATWGRTISEAKDRSEILKSHIQGWGDPGIYKETGDARYALFESIPSLSLKHTCELIPMTLYRIIMMAPITRLSSPIEHGHYSLITAQNTPFQWEFGTSLLTYWVEIVIAESGYGKSVSVASKIIRFILNCNSNEIPMIGFIDVKKSFGLVIDMLKDALPTDKRSEVQSFKVPASIFSINDIENVEDFFCCNPFDTILGSRRPTNKQLSFLKSLMYVLFSGSDGDLDETIKSIIDDAIVKVYDTSMIAEHAEKYSIGVDKEIDEFLSKIGAISITSKNEYQAGKLFLTDGNLDGELELTWWDVVDTLFLAKNYALAARAQKRAVPNFMSFSKILVKNRSFKDKYDSIKTLKTDSYWDYFTRKLETIPKNYPWMSTVSTSDFDEARVLCIDLAEIIPKEAAASGNSELVKQTTLAYMVFTNLVTMKFYGDNSGGTIDAYIESNYYFGERKIKDMYHLHHKKQLSKLQGSINLFGMDEFARATYNSYATEYIHSRQVEGRKDNIYMILISQYVDHFPSKILQAASTISILSKQSKRSIQLLEDAVSFELNDYTKNYLENRIHEPTSSKGSTIFMLAKTAKYPVAQALRFKLSSQELWPLTTNNLEASIFIRLRNVLGSHRLTRNALATMFPYMGIKNHIDQKVRVSRGKMTREDAIDATLQELIEIANRLTIESCASQ</sequence>
<organism evidence="1 2">
    <name type="scientific">Cysteiniphilum litorale</name>
    <dbReference type="NCBI Taxonomy" id="2056700"/>
    <lineage>
        <taxon>Bacteria</taxon>
        <taxon>Pseudomonadati</taxon>
        <taxon>Pseudomonadota</taxon>
        <taxon>Gammaproteobacteria</taxon>
        <taxon>Thiotrichales</taxon>
        <taxon>Fastidiosibacteraceae</taxon>
        <taxon>Cysteiniphilum</taxon>
    </lineage>
</organism>
<accession>A0A8J3E8A2</accession>
<reference evidence="1" key="2">
    <citation type="submission" date="2020-09" db="EMBL/GenBank/DDBJ databases">
        <authorList>
            <person name="Sun Q."/>
            <person name="Zhou Y."/>
        </authorList>
    </citation>
    <scope>NUCLEOTIDE SEQUENCE</scope>
    <source>
        <strain evidence="1">CGMCC 1.15758</strain>
    </source>
</reference>
<name>A0A8J3E8A2_9GAMM</name>
<reference evidence="1" key="1">
    <citation type="journal article" date="2014" name="Int. J. Syst. Evol. Microbiol.">
        <title>Complete genome sequence of Corynebacterium casei LMG S-19264T (=DSM 44701T), isolated from a smear-ripened cheese.</title>
        <authorList>
            <consortium name="US DOE Joint Genome Institute (JGI-PGF)"/>
            <person name="Walter F."/>
            <person name="Albersmeier A."/>
            <person name="Kalinowski J."/>
            <person name="Ruckert C."/>
        </authorList>
    </citation>
    <scope>NUCLEOTIDE SEQUENCE</scope>
    <source>
        <strain evidence="1">CGMCC 1.15758</strain>
    </source>
</reference>
<dbReference type="AlphaFoldDB" id="A0A8J3E8A2"/>
<dbReference type="EMBL" id="BMJS01000004">
    <property type="protein sequence ID" value="GGF91526.1"/>
    <property type="molecule type" value="Genomic_DNA"/>
</dbReference>
<dbReference type="Proteomes" id="UP000636949">
    <property type="component" value="Unassembled WGS sequence"/>
</dbReference>
<evidence type="ECO:0000313" key="1">
    <source>
        <dbReference type="EMBL" id="GGF91526.1"/>
    </source>
</evidence>
<dbReference type="OrthoDB" id="7229084at2"/>
<dbReference type="Gene3D" id="3.40.50.300">
    <property type="entry name" value="P-loop containing nucleotide triphosphate hydrolases"/>
    <property type="match status" value="1"/>
</dbReference>
<dbReference type="InterPro" id="IPR027417">
    <property type="entry name" value="P-loop_NTPase"/>
</dbReference>
<proteinExistence type="predicted"/>
<gene>
    <name evidence="1" type="primary">icmB</name>
    <name evidence="1" type="ORF">GCM10010995_05940</name>
</gene>
<comment type="caution">
    <text evidence="1">The sequence shown here is derived from an EMBL/GenBank/DDBJ whole genome shotgun (WGS) entry which is preliminary data.</text>
</comment>
<dbReference type="RefSeq" id="WP_117001729.1">
    <property type="nucleotide sequence ID" value="NZ_BMJS01000004.1"/>
</dbReference>
<keyword evidence="2" id="KW-1185">Reference proteome</keyword>